<dbReference type="EMBL" id="JAUEPU010000096">
    <property type="protein sequence ID" value="KAK0478573.1"/>
    <property type="molecule type" value="Genomic_DNA"/>
</dbReference>
<feature type="region of interest" description="Disordered" evidence="1">
    <location>
        <begin position="181"/>
        <end position="245"/>
    </location>
</feature>
<feature type="region of interest" description="Disordered" evidence="1">
    <location>
        <begin position="1"/>
        <end position="130"/>
    </location>
</feature>
<dbReference type="Proteomes" id="UP001175228">
    <property type="component" value="Unassembled WGS sequence"/>
</dbReference>
<name>A0AA39U9W9_9AGAR</name>
<evidence type="ECO:0000313" key="3">
    <source>
        <dbReference type="Proteomes" id="UP001175228"/>
    </source>
</evidence>
<evidence type="ECO:0000256" key="1">
    <source>
        <dbReference type="SAM" id="MobiDB-lite"/>
    </source>
</evidence>
<feature type="compositionally biased region" description="Polar residues" evidence="1">
    <location>
        <begin position="227"/>
        <end position="245"/>
    </location>
</feature>
<protein>
    <submittedName>
        <fullName evidence="2">Uncharacterized protein</fullName>
    </submittedName>
</protein>
<proteinExistence type="predicted"/>
<feature type="compositionally biased region" description="Polar residues" evidence="1">
    <location>
        <begin position="110"/>
        <end position="128"/>
    </location>
</feature>
<evidence type="ECO:0000313" key="2">
    <source>
        <dbReference type="EMBL" id="KAK0478573.1"/>
    </source>
</evidence>
<comment type="caution">
    <text evidence="2">The sequence shown here is derived from an EMBL/GenBank/DDBJ whole genome shotgun (WGS) entry which is preliminary data.</text>
</comment>
<feature type="compositionally biased region" description="Polar residues" evidence="1">
    <location>
        <begin position="1"/>
        <end position="10"/>
    </location>
</feature>
<gene>
    <name evidence="2" type="ORF">EDD18DRAFT_1114193</name>
</gene>
<dbReference type="AlphaFoldDB" id="A0AA39U9W9"/>
<accession>A0AA39U9W9</accession>
<keyword evidence="3" id="KW-1185">Reference proteome</keyword>
<organism evidence="2 3">
    <name type="scientific">Armillaria luteobubalina</name>
    <dbReference type="NCBI Taxonomy" id="153913"/>
    <lineage>
        <taxon>Eukaryota</taxon>
        <taxon>Fungi</taxon>
        <taxon>Dikarya</taxon>
        <taxon>Basidiomycota</taxon>
        <taxon>Agaricomycotina</taxon>
        <taxon>Agaricomycetes</taxon>
        <taxon>Agaricomycetidae</taxon>
        <taxon>Agaricales</taxon>
        <taxon>Marasmiineae</taxon>
        <taxon>Physalacriaceae</taxon>
        <taxon>Armillaria</taxon>
    </lineage>
</organism>
<sequence length="245" mass="26302">MQHSPTDAYSLTTILLLPPPPDSHVQSHKSNRATPISASEWVVPEMPVTPQQPEGGMSTKVPKQARPTDACPTTTILRSPPSPDSHVWSHDSNHAIPTSASESVLEVPVTPQQPEGGTSTEVPKQSRPTDACPTTAILPHPPSPNSRLQSYEHNHVAQAPTEFRFLFSQLEGEVSVKFDMSPRPIDARSPMTTVPTVSCPPSPDSHSDPKRALVPPCPGVPPIEMSSFPNWNGESSTSGQDLSLA</sequence>
<reference evidence="2" key="1">
    <citation type="submission" date="2023-06" db="EMBL/GenBank/DDBJ databases">
        <authorList>
            <consortium name="Lawrence Berkeley National Laboratory"/>
            <person name="Ahrendt S."/>
            <person name="Sahu N."/>
            <person name="Indic B."/>
            <person name="Wong-Bajracharya J."/>
            <person name="Merenyi Z."/>
            <person name="Ke H.-M."/>
            <person name="Monk M."/>
            <person name="Kocsube S."/>
            <person name="Drula E."/>
            <person name="Lipzen A."/>
            <person name="Balint B."/>
            <person name="Henrissat B."/>
            <person name="Andreopoulos B."/>
            <person name="Martin F.M."/>
            <person name="Harder C.B."/>
            <person name="Rigling D."/>
            <person name="Ford K.L."/>
            <person name="Foster G.D."/>
            <person name="Pangilinan J."/>
            <person name="Papanicolaou A."/>
            <person name="Barry K."/>
            <person name="LaButti K."/>
            <person name="Viragh M."/>
            <person name="Koriabine M."/>
            <person name="Yan M."/>
            <person name="Riley R."/>
            <person name="Champramary S."/>
            <person name="Plett K.L."/>
            <person name="Tsai I.J."/>
            <person name="Slot J."/>
            <person name="Sipos G."/>
            <person name="Plett J."/>
            <person name="Nagy L.G."/>
            <person name="Grigoriev I.V."/>
        </authorList>
    </citation>
    <scope>NUCLEOTIDE SEQUENCE</scope>
    <source>
        <strain evidence="2">HWK02</strain>
    </source>
</reference>